<dbReference type="InterPro" id="IPR017938">
    <property type="entry name" value="Riboflavin_synthase-like_b-brl"/>
</dbReference>
<dbReference type="EMBL" id="LK931336">
    <property type="protein sequence ID" value="CDZ82875.1"/>
    <property type="molecule type" value="Genomic_DNA"/>
</dbReference>
<gene>
    <name evidence="3" type="ORF">BN1086_00969</name>
</gene>
<evidence type="ECO:0000256" key="1">
    <source>
        <dbReference type="ARBA" id="ARBA00035644"/>
    </source>
</evidence>
<dbReference type="InterPro" id="IPR013113">
    <property type="entry name" value="SIP_FAD-bd"/>
</dbReference>
<feature type="domain" description="FAD-binding FR-type" evidence="2">
    <location>
        <begin position="7"/>
        <end position="134"/>
    </location>
</feature>
<dbReference type="InterPro" id="IPR017927">
    <property type="entry name" value="FAD-bd_FR_type"/>
</dbReference>
<dbReference type="Gene3D" id="3.40.50.80">
    <property type="entry name" value="Nucleotide-binding domain of ferredoxin-NADP reductase (FNR) module"/>
    <property type="match status" value="1"/>
</dbReference>
<sequence length="301" mass="33291">MAGVQGYRLFNVQLARKTEVSPSLLSLVFSGQEVAQMKCDSPDQRIKMLFPSEDGTPPSLPAEGHWYQLVLGMPKEKRPVIRTYTLRHVDPARQEVTVEFINHGTEGPASAWAINARPGDAIQMVAPDAAYAEDSGGYEWTPPQGLRNALIIADETALPAARGILEMLARQSNPPQVQAFFEVPEQGDCANLSEFKFADIFWLPRNPAAAKHGECLIQAVKTHARVPESRHPDTVDTVDTVKEEAEGELLWDKATTSSTAFYGWVAAESTVVKLLRRHLIGERGVEHKAINFMAYWSKGRA</sequence>
<dbReference type="InterPro" id="IPR007037">
    <property type="entry name" value="SIP_rossman_dom"/>
</dbReference>
<dbReference type="SUPFAM" id="SSF63380">
    <property type="entry name" value="Riboflavin synthase domain-like"/>
    <property type="match status" value="1"/>
</dbReference>
<dbReference type="AlphaFoldDB" id="A0A078L823"/>
<dbReference type="Gene3D" id="2.40.30.10">
    <property type="entry name" value="Translation factors"/>
    <property type="match status" value="1"/>
</dbReference>
<comment type="similarity">
    <text evidence="1">Belongs to the SIP oxidoreductase family.</text>
</comment>
<dbReference type="GO" id="GO:0016491">
    <property type="term" value="F:oxidoreductase activity"/>
    <property type="evidence" value="ECO:0007669"/>
    <property type="project" value="InterPro"/>
</dbReference>
<evidence type="ECO:0000259" key="2">
    <source>
        <dbReference type="PROSITE" id="PS51384"/>
    </source>
</evidence>
<dbReference type="PROSITE" id="PS51384">
    <property type="entry name" value="FAD_FR"/>
    <property type="match status" value="1"/>
</dbReference>
<name>A0A078L823_CITKO</name>
<protein>
    <submittedName>
        <fullName evidence="3">Siderophore-interacting protein</fullName>
    </submittedName>
</protein>
<proteinExistence type="inferred from homology"/>
<accession>A0A078L823</accession>
<reference evidence="3" key="1">
    <citation type="submission" date="2014-06" db="EMBL/GenBank/DDBJ databases">
        <authorList>
            <person name="Urmite Genomes Urmite Genomes"/>
        </authorList>
    </citation>
    <scope>NUCLEOTIDE SEQUENCE</scope>
</reference>
<dbReference type="Pfam" id="PF08021">
    <property type="entry name" value="FAD_binding_9"/>
    <property type="match status" value="1"/>
</dbReference>
<dbReference type="PANTHER" id="PTHR30157:SF0">
    <property type="entry name" value="NADPH-DEPENDENT FERRIC-CHELATE REDUCTASE"/>
    <property type="match status" value="1"/>
</dbReference>
<dbReference type="InterPro" id="IPR039374">
    <property type="entry name" value="SIP_fam"/>
</dbReference>
<organism evidence="3">
    <name type="scientific">Citrobacter koseri</name>
    <name type="common">Citrobacter diversus</name>
    <dbReference type="NCBI Taxonomy" id="545"/>
    <lineage>
        <taxon>Bacteria</taxon>
        <taxon>Pseudomonadati</taxon>
        <taxon>Pseudomonadota</taxon>
        <taxon>Gammaproteobacteria</taxon>
        <taxon>Enterobacterales</taxon>
        <taxon>Enterobacteriaceae</taxon>
        <taxon>Citrobacter</taxon>
    </lineage>
</organism>
<dbReference type="Pfam" id="PF04954">
    <property type="entry name" value="SIP"/>
    <property type="match status" value="1"/>
</dbReference>
<evidence type="ECO:0000313" key="3">
    <source>
        <dbReference type="EMBL" id="CDZ82875.1"/>
    </source>
</evidence>
<dbReference type="CDD" id="cd06193">
    <property type="entry name" value="siderophore_interacting"/>
    <property type="match status" value="1"/>
</dbReference>
<dbReference type="InterPro" id="IPR039261">
    <property type="entry name" value="FNR_nucleotide-bd"/>
</dbReference>
<dbReference type="PANTHER" id="PTHR30157">
    <property type="entry name" value="FERRIC REDUCTASE, NADPH-DEPENDENT"/>
    <property type="match status" value="1"/>
</dbReference>
<dbReference type="PATRIC" id="fig|545.12.peg.965"/>